<keyword evidence="4" id="KW-1185">Reference proteome</keyword>
<dbReference type="Gene3D" id="3.40.50.2000">
    <property type="entry name" value="Glycogen Phosphorylase B"/>
    <property type="match status" value="1"/>
</dbReference>
<reference evidence="3 4" key="1">
    <citation type="submission" date="2016-12" db="EMBL/GenBank/DDBJ databases">
        <title>The new phylogeny of genus Mycobacterium.</title>
        <authorList>
            <person name="Tortoli E."/>
            <person name="Trovato A."/>
            <person name="Cirillo D.M."/>
        </authorList>
    </citation>
    <scope>NUCLEOTIDE SEQUENCE [LARGE SCALE GENOMIC DNA]</scope>
    <source>
        <strain evidence="3 4">DSM 44223</strain>
    </source>
</reference>
<dbReference type="SUPFAM" id="SSF53756">
    <property type="entry name" value="UDP-Glycosyltransferase/glycogen phosphorylase"/>
    <property type="match status" value="1"/>
</dbReference>
<dbReference type="PANTHER" id="PTHR21015">
    <property type="entry name" value="UDP-N-ACETYLGLUCOSAMINE--N-ACETYLMURAMYL-(PENTAPEPTIDE) PYROPHOSPHORYL-UNDECAPRENOL N-ACETYLGLUCOSAMINE TRANSFERASE 1"/>
    <property type="match status" value="1"/>
</dbReference>
<comment type="caution">
    <text evidence="3">The sequence shown here is derived from an EMBL/GenBank/DDBJ whole genome shotgun (WGS) entry which is preliminary data.</text>
</comment>
<dbReference type="PANTHER" id="PTHR21015:SF22">
    <property type="entry name" value="GLYCOSYLTRANSFERASE"/>
    <property type="match status" value="1"/>
</dbReference>
<organism evidence="3 4">
    <name type="scientific">Mycolicibacterium rhodesiae</name>
    <name type="common">Mycobacterium rhodesiae</name>
    <dbReference type="NCBI Taxonomy" id="36814"/>
    <lineage>
        <taxon>Bacteria</taxon>
        <taxon>Bacillati</taxon>
        <taxon>Actinomycetota</taxon>
        <taxon>Actinomycetes</taxon>
        <taxon>Mycobacteriales</taxon>
        <taxon>Mycobacteriaceae</taxon>
        <taxon>Mycolicibacterium</taxon>
    </lineage>
</organism>
<protein>
    <recommendedName>
        <fullName evidence="2">Glycosyl transferase family 28 C-terminal domain-containing protein</fullName>
    </recommendedName>
</protein>
<dbReference type="AlphaFoldDB" id="A0A1X0IVQ2"/>
<sequence>MVPLPRDDLGDDPVDVTANDAFHWVPLHDNGLRERMATITEWVSSARPQAMVIDVSVEVTTLVRLLGIPVVVVAMPGERTDAAHTLAYRIADHIIAPWPAEAGEPGWLQPYRHKTTYVGGITRFDGRTRTTGRAARTQVLAMFGAGGSTVDGAAIAQGRAAVPDAKWDVLGGSGDSWADDPWDTLCAADVVVAHAGQGSIADIAAARTPAILIPQERPFGEQAATAKVLARQNLAVVRTQWPQPSEWPALIDEATRIEPQNWRRWRTEGAAGRAASVIERVARRRSTDGACP</sequence>
<accession>A0A1X0IVQ2</accession>
<evidence type="ECO:0000256" key="1">
    <source>
        <dbReference type="ARBA" id="ARBA00022679"/>
    </source>
</evidence>
<dbReference type="Pfam" id="PF04101">
    <property type="entry name" value="Glyco_tran_28_C"/>
    <property type="match status" value="1"/>
</dbReference>
<dbReference type="InterPro" id="IPR007235">
    <property type="entry name" value="Glyco_trans_28_C"/>
</dbReference>
<dbReference type="Proteomes" id="UP000192534">
    <property type="component" value="Unassembled WGS sequence"/>
</dbReference>
<dbReference type="EMBL" id="MVIH01000006">
    <property type="protein sequence ID" value="ORB52276.1"/>
    <property type="molecule type" value="Genomic_DNA"/>
</dbReference>
<proteinExistence type="predicted"/>
<evidence type="ECO:0000313" key="3">
    <source>
        <dbReference type="EMBL" id="ORB52276.1"/>
    </source>
</evidence>
<evidence type="ECO:0000259" key="2">
    <source>
        <dbReference type="Pfam" id="PF04101"/>
    </source>
</evidence>
<gene>
    <name evidence="3" type="ORF">BST42_14995</name>
</gene>
<dbReference type="GO" id="GO:0016758">
    <property type="term" value="F:hexosyltransferase activity"/>
    <property type="evidence" value="ECO:0007669"/>
    <property type="project" value="InterPro"/>
</dbReference>
<evidence type="ECO:0000313" key="4">
    <source>
        <dbReference type="Proteomes" id="UP000192534"/>
    </source>
</evidence>
<name>A0A1X0IVQ2_MYCRH</name>
<keyword evidence="1" id="KW-0808">Transferase</keyword>
<feature type="domain" description="Glycosyl transferase family 28 C-terminal" evidence="2">
    <location>
        <begin position="186"/>
        <end position="237"/>
    </location>
</feature>